<protein>
    <submittedName>
        <fullName evidence="3">Oxidoreductase</fullName>
    </submittedName>
</protein>
<dbReference type="PROSITE" id="PS00061">
    <property type="entry name" value="ADH_SHORT"/>
    <property type="match status" value="1"/>
</dbReference>
<dbReference type="PANTHER" id="PTHR42760">
    <property type="entry name" value="SHORT-CHAIN DEHYDROGENASES/REDUCTASES FAMILY MEMBER"/>
    <property type="match status" value="1"/>
</dbReference>
<dbReference type="FunFam" id="3.40.50.720:FF:000084">
    <property type="entry name" value="Short-chain dehydrogenase reductase"/>
    <property type="match status" value="1"/>
</dbReference>
<dbReference type="OrthoDB" id="9790266at2"/>
<evidence type="ECO:0000256" key="2">
    <source>
        <dbReference type="ARBA" id="ARBA00023002"/>
    </source>
</evidence>
<dbReference type="RefSeq" id="WP_145770101.1">
    <property type="nucleotide sequence ID" value="NZ_LR778301.1"/>
</dbReference>
<keyword evidence="2" id="KW-0560">Oxidoreductase</keyword>
<comment type="similarity">
    <text evidence="1">Belongs to the short-chain dehydrogenases/reductases (SDR) family.</text>
</comment>
<dbReference type="Proteomes" id="UP000515733">
    <property type="component" value="Chromosome"/>
</dbReference>
<reference evidence="3 4" key="1">
    <citation type="submission" date="2020-03" db="EMBL/GenBank/DDBJ databases">
        <authorList>
            <consortium name="Genoscope - CEA"/>
            <person name="William W."/>
        </authorList>
    </citation>
    <scope>NUCLEOTIDE SEQUENCE [LARGE SCALE GENOMIC DNA]</scope>
    <source>
        <strain evidence="4">DSM 16959</strain>
    </source>
</reference>
<dbReference type="PANTHER" id="PTHR42760:SF115">
    <property type="entry name" value="3-OXOACYL-[ACYL-CARRIER-PROTEIN] REDUCTASE FABG"/>
    <property type="match status" value="1"/>
</dbReference>
<name>A0A6S6XRU9_9PROT</name>
<dbReference type="Gene3D" id="3.40.50.720">
    <property type="entry name" value="NAD(P)-binding Rossmann-like Domain"/>
    <property type="match status" value="1"/>
</dbReference>
<evidence type="ECO:0000313" key="4">
    <source>
        <dbReference type="Proteomes" id="UP000515733"/>
    </source>
</evidence>
<proteinExistence type="inferred from homology"/>
<sequence>MGKLDGKVALITGAGGGIGQGIALAMAKEGADIAVVELNAEAAAKTVELVQALGCKAIAIPCNVGVRAEVNAAVDATVKSLGGLDILVNNAHASRPGITLEETSDENMALSMNSGFYATWFMMQAAFPHLSKQGGKVINFGSGAGINGMWGQTAYAAAKEAIRGMSRVAATEWGRYKINVNVICPAAESPGVKKWKEELPDQYKASLARIPLGRYGDCERDIGRAAVFLASEDSDYITGQTLMVDGGGTFVR</sequence>
<dbReference type="InterPro" id="IPR020904">
    <property type="entry name" value="Sc_DH/Rdtase_CS"/>
</dbReference>
<gene>
    <name evidence="3" type="ORF">DENOEST_0248</name>
</gene>
<dbReference type="AlphaFoldDB" id="A0A6S6XRU9"/>
<dbReference type="GO" id="GO:0016616">
    <property type="term" value="F:oxidoreductase activity, acting on the CH-OH group of donors, NAD or NADP as acceptor"/>
    <property type="evidence" value="ECO:0007669"/>
    <property type="project" value="TreeGrafter"/>
</dbReference>
<keyword evidence="4" id="KW-1185">Reference proteome</keyword>
<evidence type="ECO:0000256" key="1">
    <source>
        <dbReference type="ARBA" id="ARBA00006484"/>
    </source>
</evidence>
<accession>A0A6S6XRU9</accession>
<organism evidence="3 4">
    <name type="scientific">Denitratisoma oestradiolicum</name>
    <dbReference type="NCBI Taxonomy" id="311182"/>
    <lineage>
        <taxon>Bacteria</taxon>
        <taxon>Pseudomonadati</taxon>
        <taxon>Pseudomonadota</taxon>
        <taxon>Betaproteobacteria</taxon>
        <taxon>Nitrosomonadales</taxon>
        <taxon>Sterolibacteriaceae</taxon>
        <taxon>Denitratisoma</taxon>
    </lineage>
</organism>
<dbReference type="KEGG" id="doe:DENOEST_0248"/>
<dbReference type="SUPFAM" id="SSF51735">
    <property type="entry name" value="NAD(P)-binding Rossmann-fold domains"/>
    <property type="match status" value="1"/>
</dbReference>
<dbReference type="Pfam" id="PF13561">
    <property type="entry name" value="adh_short_C2"/>
    <property type="match status" value="1"/>
</dbReference>
<dbReference type="InterPro" id="IPR036291">
    <property type="entry name" value="NAD(P)-bd_dom_sf"/>
</dbReference>
<dbReference type="PRINTS" id="PR00081">
    <property type="entry name" value="GDHRDH"/>
</dbReference>
<dbReference type="InterPro" id="IPR002347">
    <property type="entry name" value="SDR_fam"/>
</dbReference>
<dbReference type="EMBL" id="LR778301">
    <property type="protein sequence ID" value="CAB1367420.1"/>
    <property type="molecule type" value="Genomic_DNA"/>
</dbReference>
<evidence type="ECO:0000313" key="3">
    <source>
        <dbReference type="EMBL" id="CAB1367420.1"/>
    </source>
</evidence>
<dbReference type="PRINTS" id="PR00080">
    <property type="entry name" value="SDRFAMILY"/>
</dbReference>